<evidence type="ECO:0000256" key="7">
    <source>
        <dbReference type="PIRSR" id="PIRSR038994-2"/>
    </source>
</evidence>
<keyword evidence="11" id="KW-1185">Reference proteome</keyword>
<gene>
    <name evidence="10" type="ORF">VW23_006860</name>
</gene>
<dbReference type="Proteomes" id="UP000095463">
    <property type="component" value="Unassembled WGS sequence"/>
</dbReference>
<dbReference type="OrthoDB" id="9776488at2"/>
<organism evidence="10 11">
    <name type="scientific">Devosia insulae DS-56</name>
    <dbReference type="NCBI Taxonomy" id="1116389"/>
    <lineage>
        <taxon>Bacteria</taxon>
        <taxon>Pseudomonadati</taxon>
        <taxon>Pseudomonadota</taxon>
        <taxon>Alphaproteobacteria</taxon>
        <taxon>Hyphomicrobiales</taxon>
        <taxon>Devosiaceae</taxon>
        <taxon>Devosia</taxon>
    </lineage>
</organism>
<dbReference type="PANTHER" id="PTHR11113:SF14">
    <property type="entry name" value="N-ACETYLGLUCOSAMINE-6-PHOSPHATE DEACETYLASE"/>
    <property type="match status" value="1"/>
</dbReference>
<feature type="binding site" evidence="7">
    <location>
        <position position="139"/>
    </location>
    <ligand>
        <name>substrate</name>
    </ligand>
</feature>
<dbReference type="Gene3D" id="2.30.40.10">
    <property type="entry name" value="Urease, subunit C, domain 1"/>
    <property type="match status" value="1"/>
</dbReference>
<feature type="binding site" evidence="8">
    <location>
        <position position="194"/>
    </location>
    <ligand>
        <name>Zn(2+)</name>
        <dbReference type="ChEBI" id="CHEBI:29105"/>
    </ligand>
</feature>
<feature type="active site" description="Proton donor/acceptor" evidence="6">
    <location>
        <position position="274"/>
    </location>
</feature>
<feature type="binding site" evidence="7">
    <location>
        <position position="250"/>
    </location>
    <ligand>
        <name>substrate</name>
    </ligand>
</feature>
<proteinExistence type="inferred from homology"/>
<dbReference type="GO" id="GO:0006046">
    <property type="term" value="P:N-acetylglucosamine catabolic process"/>
    <property type="evidence" value="ECO:0007669"/>
    <property type="project" value="TreeGrafter"/>
</dbReference>
<dbReference type="AlphaFoldDB" id="A0A1E5XHB9"/>
<feature type="binding site" evidence="7">
    <location>
        <begin position="307"/>
        <end position="309"/>
    </location>
    <ligand>
        <name>substrate</name>
    </ligand>
</feature>
<dbReference type="RefSeq" id="WP_069912688.1">
    <property type="nucleotide sequence ID" value="NZ_LAJE02000404.1"/>
</dbReference>
<dbReference type="InterPro" id="IPR006680">
    <property type="entry name" value="Amidohydro-rel"/>
</dbReference>
<dbReference type="GO" id="GO:0046872">
    <property type="term" value="F:metal ion binding"/>
    <property type="evidence" value="ECO:0007669"/>
    <property type="project" value="UniProtKB-KW"/>
</dbReference>
<evidence type="ECO:0000313" key="11">
    <source>
        <dbReference type="Proteomes" id="UP000095463"/>
    </source>
</evidence>
<feature type="domain" description="Amidohydrolase-related" evidence="9">
    <location>
        <begin position="51"/>
        <end position="365"/>
    </location>
</feature>
<dbReference type="Pfam" id="PF01979">
    <property type="entry name" value="Amidohydro_1"/>
    <property type="match status" value="1"/>
</dbReference>
<dbReference type="PANTHER" id="PTHR11113">
    <property type="entry name" value="N-ACETYLGLUCOSAMINE-6-PHOSPHATE DEACETYLASE"/>
    <property type="match status" value="1"/>
</dbReference>
<evidence type="ECO:0000313" key="10">
    <source>
        <dbReference type="EMBL" id="OEO27987.1"/>
    </source>
</evidence>
<evidence type="ECO:0000256" key="5">
    <source>
        <dbReference type="PIRNR" id="PIRNR038994"/>
    </source>
</evidence>
<dbReference type="GO" id="GO:0008448">
    <property type="term" value="F:N-acetylglucosamine-6-phosphate deacetylase activity"/>
    <property type="evidence" value="ECO:0007669"/>
    <property type="project" value="InterPro"/>
</dbReference>
<evidence type="ECO:0000256" key="1">
    <source>
        <dbReference type="ARBA" id="ARBA00010716"/>
    </source>
</evidence>
<feature type="binding site" evidence="7">
    <location>
        <begin position="218"/>
        <end position="219"/>
    </location>
    <ligand>
        <name>substrate</name>
    </ligand>
</feature>
<accession>A0A1E5XHB9</accession>
<evidence type="ECO:0000256" key="6">
    <source>
        <dbReference type="PIRSR" id="PIRSR038994-1"/>
    </source>
</evidence>
<feature type="binding site" evidence="7">
    <location>
        <position position="226"/>
    </location>
    <ligand>
        <name>substrate</name>
    </ligand>
</feature>
<dbReference type="PIRSF" id="PIRSF038994">
    <property type="entry name" value="NagA"/>
    <property type="match status" value="1"/>
</dbReference>
<protein>
    <submittedName>
        <fullName evidence="10">N-acetylglucosamine-6-phosphate deacetylase</fullName>
    </submittedName>
</protein>
<evidence type="ECO:0000256" key="8">
    <source>
        <dbReference type="PIRSR" id="PIRSR038994-3"/>
    </source>
</evidence>
<evidence type="ECO:0000256" key="2">
    <source>
        <dbReference type="ARBA" id="ARBA00022723"/>
    </source>
</evidence>
<dbReference type="InterPro" id="IPR032466">
    <property type="entry name" value="Metal_Hydrolase"/>
</dbReference>
<dbReference type="SUPFAM" id="SSF51338">
    <property type="entry name" value="Composite domain of metallo-dependent hydrolases"/>
    <property type="match status" value="1"/>
</dbReference>
<dbReference type="Gene3D" id="3.20.20.140">
    <property type="entry name" value="Metal-dependent hydrolases"/>
    <property type="match status" value="1"/>
</dbReference>
<name>A0A1E5XHB9_9HYPH</name>
<comment type="cofactor">
    <cofactor evidence="8">
        <name>a divalent metal cation</name>
        <dbReference type="ChEBI" id="CHEBI:60240"/>
    </cofactor>
    <text evidence="8">Binds 1 divalent metal cation per subunit.</text>
</comment>
<sequence>MIGLTAYTGARIFDGETWHDDAALVVADGVVHSIGAAPADARHVPLDGGVLAPGLIDLQVNGGGGQLIGPGTTANDLGVICATHRAFGVTGLLPTLITDTAAVTDAVLAAGAEAARRQVPGFLGLHLEGPHLSLARKGAHDPALIRPIDEADLARLERARSALPHLLVTVDAETVTPEQIARLVRAGIVVSIGHSDASFEMTSAAIRMGASMATHLFNAMSQIGNRDPGVVGAALHHGSVWGGLIADGIHVHPATLRLALRAKTGPGRIFLVSDSMSQAGTDLRSFSLNGRTIYRQDGALRLGDGTLAGADLTLDAAVRYMHFKFGLELGECLRMASLYPAQAIGANGLGRLVPGAEADFVWLDSGLKPRVLPR</sequence>
<dbReference type="NCBIfam" id="TIGR00221">
    <property type="entry name" value="nagA"/>
    <property type="match status" value="1"/>
</dbReference>
<dbReference type="EMBL" id="LAJE02000404">
    <property type="protein sequence ID" value="OEO27987.1"/>
    <property type="molecule type" value="Genomic_DNA"/>
</dbReference>
<keyword evidence="3 5" id="KW-0378">Hydrolase</keyword>
<comment type="caution">
    <text evidence="10">The sequence shown here is derived from an EMBL/GenBank/DDBJ whole genome shotgun (WGS) entry which is preliminary data.</text>
</comment>
<keyword evidence="2 8" id="KW-0479">Metal-binding</keyword>
<dbReference type="InterPro" id="IPR011059">
    <property type="entry name" value="Metal-dep_hydrolase_composite"/>
</dbReference>
<dbReference type="InterPro" id="IPR003764">
    <property type="entry name" value="GlcNAc_6-P_deAcase"/>
</dbReference>
<evidence type="ECO:0000256" key="4">
    <source>
        <dbReference type="ARBA" id="ARBA00023277"/>
    </source>
</evidence>
<evidence type="ECO:0000259" key="9">
    <source>
        <dbReference type="Pfam" id="PF01979"/>
    </source>
</evidence>
<comment type="similarity">
    <text evidence="1 5">Belongs to the metallo-dependent hydrolases superfamily. NagA family.</text>
</comment>
<feature type="binding site" evidence="8">
    <location>
        <position position="215"/>
    </location>
    <ligand>
        <name>Zn(2+)</name>
        <dbReference type="ChEBI" id="CHEBI:29105"/>
    </ligand>
</feature>
<feature type="binding site" evidence="8">
    <location>
        <position position="128"/>
    </location>
    <ligand>
        <name>Zn(2+)</name>
        <dbReference type="ChEBI" id="CHEBI:29105"/>
    </ligand>
</feature>
<reference evidence="10 11" key="1">
    <citation type="journal article" date="2015" name="Genome Announc.">
        <title>Genome Assemblies of Three Soil-Associated Devosia species: D. insulae, D. limi, and D. soli.</title>
        <authorList>
            <person name="Hassan Y.I."/>
            <person name="Lepp D."/>
            <person name="Zhou T."/>
        </authorList>
    </citation>
    <scope>NUCLEOTIDE SEQUENCE [LARGE SCALE GENOMIC DNA]</scope>
    <source>
        <strain evidence="10 11">DS-56</strain>
    </source>
</reference>
<evidence type="ECO:0000256" key="3">
    <source>
        <dbReference type="ARBA" id="ARBA00022801"/>
    </source>
</evidence>
<keyword evidence="4 5" id="KW-0119">Carbohydrate metabolism</keyword>
<dbReference type="SUPFAM" id="SSF51556">
    <property type="entry name" value="Metallo-dependent hydrolases"/>
    <property type="match status" value="1"/>
</dbReference>